<dbReference type="PROSITE" id="PS51085">
    <property type="entry name" value="2FE2S_FER_2"/>
    <property type="match status" value="1"/>
</dbReference>
<accession>A0A1M7FXJ9</accession>
<sequence length="589" mass="64472">MADMKSINVVIDRKQVSVAPGSTILDAAQSIGIDIPTLCYMRLHNTEYKCQPASCRICVVEVEGRRNLCPACATPVMEGMVIKTSSMRVLSARRMIVELMISDHPNDCLTCTKSGACELQDLARKTGVVDIHLSGKSQSEYEIRENKAIVRDMSKCIMCRRCEQMCSDIQSVHALSGVDRGFESVVGTAFDESLDNTMCVGCGQCVAVCPVGALMEKDDTDQVIKALADTDMTVVFQTAPATRVAIGEEFGLEPGTDVTGKLVTSLKDLGADYVFDTDFAADLTIMEEGTELIDRLNKFLNGEKTALPLLTSCCPGWVNFYESNYPDMLDLPSTAKSPQGMFGAVAKNYFAEKLNIDRKKMFVVSVMPCTAKKIEADREELKEDGNPDVDVVLTTREVARLIKLANIDFVNLPDGDYDSPLGESTGAAVIFGVTGGVLEAALRTVYEVLEKKTLPRVEFEAVRGFDGLKVATVTIVGQDINVAVAHGLSNARKVMEEIKNGNPRNLHAVEVMACPGGCIGGGGQPYHYGDGDILKARTNATYQIDEAKVIRKSHENPAIKALYEEYYEEPGSEIAHHQLHTRYTYRERY</sequence>
<keyword evidence="4" id="KW-0677">Repeat</keyword>
<name>A0A1M7FXJ9_9FIRM</name>
<evidence type="ECO:0000256" key="5">
    <source>
        <dbReference type="ARBA" id="ARBA00023002"/>
    </source>
</evidence>
<dbReference type="InterPro" id="IPR017900">
    <property type="entry name" value="4Fe4S_Fe_S_CS"/>
</dbReference>
<dbReference type="AlphaFoldDB" id="A0A1M7FXJ9"/>
<protein>
    <submittedName>
        <fullName evidence="11">NADP-reducing hydrogenase subunit HndD</fullName>
    </submittedName>
</protein>
<evidence type="ECO:0000259" key="9">
    <source>
        <dbReference type="PROSITE" id="PS51379"/>
    </source>
</evidence>
<dbReference type="InterPro" id="IPR003149">
    <property type="entry name" value="Fe_hydrogenase_ssu"/>
</dbReference>
<dbReference type="Pfam" id="PF10588">
    <property type="entry name" value="NADH-G_4Fe-4S_3"/>
    <property type="match status" value="1"/>
</dbReference>
<dbReference type="InterPro" id="IPR001041">
    <property type="entry name" value="2Fe-2S_ferredoxin-type"/>
</dbReference>
<dbReference type="Proteomes" id="UP000184038">
    <property type="component" value="Unassembled WGS sequence"/>
</dbReference>
<dbReference type="SMART" id="SM00929">
    <property type="entry name" value="NADH-G_4Fe-4S_3"/>
    <property type="match status" value="1"/>
</dbReference>
<reference evidence="11 12" key="1">
    <citation type="submission" date="2016-11" db="EMBL/GenBank/DDBJ databases">
        <authorList>
            <person name="Jaros S."/>
            <person name="Januszkiewicz K."/>
            <person name="Wedrychowicz H."/>
        </authorList>
    </citation>
    <scope>NUCLEOTIDE SEQUENCE [LARGE SCALE GENOMIC DNA]</scope>
    <source>
        <strain evidence="11 12">DSM 15930</strain>
    </source>
</reference>
<dbReference type="Gene3D" id="4.10.260.20">
    <property type="entry name" value="Iron hydrogenase, small subunit"/>
    <property type="match status" value="1"/>
</dbReference>
<dbReference type="PROSITE" id="PS00198">
    <property type="entry name" value="4FE4S_FER_1"/>
    <property type="match status" value="1"/>
</dbReference>
<dbReference type="InterPro" id="IPR049830">
    <property type="entry name" value="HndD"/>
</dbReference>
<dbReference type="Pfam" id="PF02256">
    <property type="entry name" value="Fe_hyd_SSU"/>
    <property type="match status" value="1"/>
</dbReference>
<dbReference type="InterPro" id="IPR036991">
    <property type="entry name" value="Fe_hydrogenase_ssu_sf"/>
</dbReference>
<dbReference type="Pfam" id="PF13510">
    <property type="entry name" value="Fer2_4"/>
    <property type="match status" value="1"/>
</dbReference>
<dbReference type="SUPFAM" id="SSF54862">
    <property type="entry name" value="4Fe-4S ferredoxins"/>
    <property type="match status" value="1"/>
</dbReference>
<dbReference type="GO" id="GO:0051537">
    <property type="term" value="F:2 iron, 2 sulfur cluster binding"/>
    <property type="evidence" value="ECO:0007669"/>
    <property type="project" value="UniProtKB-KW"/>
</dbReference>
<feature type="domain" description="4Fe-4S His(Cys)3-ligated-type" evidence="10">
    <location>
        <begin position="88"/>
        <end position="127"/>
    </location>
</feature>
<keyword evidence="12" id="KW-1185">Reference proteome</keyword>
<feature type="domain" description="4Fe-4S ferredoxin-type" evidence="9">
    <location>
        <begin position="190"/>
        <end position="219"/>
    </location>
</feature>
<evidence type="ECO:0000259" key="8">
    <source>
        <dbReference type="PROSITE" id="PS51085"/>
    </source>
</evidence>
<dbReference type="InterPro" id="IPR017896">
    <property type="entry name" value="4Fe4S_Fe-S-bd"/>
</dbReference>
<keyword evidence="2" id="KW-0001">2Fe-2S</keyword>
<evidence type="ECO:0000259" key="10">
    <source>
        <dbReference type="PROSITE" id="PS51839"/>
    </source>
</evidence>
<dbReference type="SMART" id="SM00902">
    <property type="entry name" value="Fe_hyd_SSU"/>
    <property type="match status" value="1"/>
</dbReference>
<dbReference type="Pfam" id="PF22117">
    <property type="entry name" value="Fer4_Nqo3"/>
    <property type="match status" value="1"/>
</dbReference>
<dbReference type="STRING" id="1120996.SAMN02746066_00704"/>
<evidence type="ECO:0000313" key="12">
    <source>
        <dbReference type="Proteomes" id="UP000184038"/>
    </source>
</evidence>
<evidence type="ECO:0000256" key="6">
    <source>
        <dbReference type="ARBA" id="ARBA00023004"/>
    </source>
</evidence>
<evidence type="ECO:0000256" key="1">
    <source>
        <dbReference type="ARBA" id="ARBA00022485"/>
    </source>
</evidence>
<dbReference type="SUPFAM" id="SSF54292">
    <property type="entry name" value="2Fe-2S ferredoxin-like"/>
    <property type="match status" value="1"/>
</dbReference>
<dbReference type="FunFam" id="3.30.70.20:FF:000035">
    <property type="entry name" value="Iron hydrogenase 1"/>
    <property type="match status" value="1"/>
</dbReference>
<dbReference type="InterPro" id="IPR004108">
    <property type="entry name" value="Fe_hydrogenase_lsu_C"/>
</dbReference>
<dbReference type="InterPro" id="IPR019574">
    <property type="entry name" value="NADH_UbQ_OxRdtase_Gsu_4Fe4S-bd"/>
</dbReference>
<dbReference type="SUPFAM" id="SSF53920">
    <property type="entry name" value="Fe-only hydrogenase"/>
    <property type="match status" value="1"/>
</dbReference>
<dbReference type="CDD" id="cd00207">
    <property type="entry name" value="fer2"/>
    <property type="match status" value="1"/>
</dbReference>
<dbReference type="NCBIfam" id="NF040763">
    <property type="entry name" value="FeFe_hydrog_A6"/>
    <property type="match status" value="1"/>
</dbReference>
<dbReference type="InterPro" id="IPR013352">
    <property type="entry name" value="Fe_hydrogenase_subset"/>
</dbReference>
<evidence type="ECO:0000256" key="3">
    <source>
        <dbReference type="ARBA" id="ARBA00022723"/>
    </source>
</evidence>
<dbReference type="Pfam" id="PF02906">
    <property type="entry name" value="Fe_hyd_lg_C"/>
    <property type="match status" value="1"/>
</dbReference>
<dbReference type="GO" id="GO:0051539">
    <property type="term" value="F:4 iron, 4 sulfur cluster binding"/>
    <property type="evidence" value="ECO:0007669"/>
    <property type="project" value="UniProtKB-KW"/>
</dbReference>
<dbReference type="PROSITE" id="PS51839">
    <property type="entry name" value="4FE4S_HC3"/>
    <property type="match status" value="1"/>
</dbReference>
<dbReference type="PANTHER" id="PTHR11615">
    <property type="entry name" value="NITRATE, FORMATE, IRON DEHYDROGENASE"/>
    <property type="match status" value="1"/>
</dbReference>
<keyword evidence="6" id="KW-0408">Iron</keyword>
<dbReference type="Gene3D" id="3.40.950.10">
    <property type="entry name" value="Fe-only Hydrogenase (Larger Subunit), Chain L, domain 3"/>
    <property type="match status" value="1"/>
</dbReference>
<keyword evidence="1" id="KW-0004">4Fe-4S</keyword>
<dbReference type="Gene3D" id="3.30.70.20">
    <property type="match status" value="1"/>
</dbReference>
<dbReference type="PROSITE" id="PS51379">
    <property type="entry name" value="4FE4S_FER_2"/>
    <property type="match status" value="2"/>
</dbReference>
<dbReference type="NCBIfam" id="TIGR02512">
    <property type="entry name" value="FeFe_hydrog_A"/>
    <property type="match status" value="1"/>
</dbReference>
<dbReference type="InterPro" id="IPR009016">
    <property type="entry name" value="Fe_hydrogenase"/>
</dbReference>
<dbReference type="InterPro" id="IPR054351">
    <property type="entry name" value="NADH_UbQ_OxRdtase_ferredoxin"/>
</dbReference>
<evidence type="ECO:0000313" key="11">
    <source>
        <dbReference type="EMBL" id="SHM08794.1"/>
    </source>
</evidence>
<keyword evidence="7" id="KW-0411">Iron-sulfur</keyword>
<proteinExistence type="predicted"/>
<evidence type="ECO:0000256" key="7">
    <source>
        <dbReference type="ARBA" id="ARBA00023014"/>
    </source>
</evidence>
<evidence type="ECO:0000256" key="2">
    <source>
        <dbReference type="ARBA" id="ARBA00022714"/>
    </source>
</evidence>
<keyword evidence="5" id="KW-0560">Oxidoreductase</keyword>
<keyword evidence="3" id="KW-0479">Metal-binding</keyword>
<gene>
    <name evidence="11" type="ORF">SAMN02746066_00704</name>
</gene>
<dbReference type="EMBL" id="FRCP01000006">
    <property type="protein sequence ID" value="SHM08794.1"/>
    <property type="molecule type" value="Genomic_DNA"/>
</dbReference>
<dbReference type="GO" id="GO:0008901">
    <property type="term" value="F:ferredoxin hydrogenase activity"/>
    <property type="evidence" value="ECO:0007669"/>
    <property type="project" value="InterPro"/>
</dbReference>
<dbReference type="FunFam" id="3.10.20.740:FF:000005">
    <property type="entry name" value="NADH:ubiquinone oxidoreductase subunit"/>
    <property type="match status" value="1"/>
</dbReference>
<dbReference type="InterPro" id="IPR050340">
    <property type="entry name" value="Cytosolic_Fe-S_CAF"/>
</dbReference>
<organism evidence="11 12">
    <name type="scientific">Anaerosporobacter mobilis DSM 15930</name>
    <dbReference type="NCBI Taxonomy" id="1120996"/>
    <lineage>
        <taxon>Bacteria</taxon>
        <taxon>Bacillati</taxon>
        <taxon>Bacillota</taxon>
        <taxon>Clostridia</taxon>
        <taxon>Lachnospirales</taxon>
        <taxon>Lachnospiraceae</taxon>
        <taxon>Anaerosporobacter</taxon>
    </lineage>
</organism>
<feature type="domain" description="4Fe-4S ferredoxin-type" evidence="9">
    <location>
        <begin position="147"/>
        <end position="177"/>
    </location>
</feature>
<dbReference type="Gene3D" id="3.10.20.740">
    <property type="match status" value="1"/>
</dbReference>
<evidence type="ECO:0000256" key="4">
    <source>
        <dbReference type="ARBA" id="ARBA00022737"/>
    </source>
</evidence>
<dbReference type="InterPro" id="IPR036010">
    <property type="entry name" value="2Fe-2S_ferredoxin-like_sf"/>
</dbReference>
<feature type="domain" description="2Fe-2S ferredoxin-type" evidence="8">
    <location>
        <begin position="5"/>
        <end position="88"/>
    </location>
</feature>
<dbReference type="GO" id="GO:0005506">
    <property type="term" value="F:iron ion binding"/>
    <property type="evidence" value="ECO:0007669"/>
    <property type="project" value="InterPro"/>
</dbReference>
<dbReference type="Gene3D" id="3.40.50.1780">
    <property type="match status" value="1"/>
</dbReference>